<dbReference type="PANTHER" id="PTHR11654">
    <property type="entry name" value="OLIGOPEPTIDE TRANSPORTER-RELATED"/>
    <property type="match status" value="1"/>
</dbReference>
<keyword evidence="8" id="KW-1185">Reference proteome</keyword>
<feature type="transmembrane region" description="Helical" evidence="6">
    <location>
        <begin position="143"/>
        <end position="168"/>
    </location>
</feature>
<proteinExistence type="inferred from homology"/>
<dbReference type="EMBL" id="RDQH01000333">
    <property type="protein sequence ID" value="RXH94320.1"/>
    <property type="molecule type" value="Genomic_DNA"/>
</dbReference>
<feature type="transmembrane region" description="Helical" evidence="6">
    <location>
        <begin position="378"/>
        <end position="401"/>
    </location>
</feature>
<evidence type="ECO:0000256" key="4">
    <source>
        <dbReference type="ARBA" id="ARBA00022989"/>
    </source>
</evidence>
<accession>A0A498JFK5</accession>
<feature type="transmembrane region" description="Helical" evidence="6">
    <location>
        <begin position="77"/>
        <end position="102"/>
    </location>
</feature>
<feature type="transmembrane region" description="Helical" evidence="6">
    <location>
        <begin position="114"/>
        <end position="131"/>
    </location>
</feature>
<feature type="transmembrane region" description="Helical" evidence="6">
    <location>
        <begin position="413"/>
        <end position="432"/>
    </location>
</feature>
<reference evidence="7 8" key="1">
    <citation type="submission" date="2018-10" db="EMBL/GenBank/DDBJ databases">
        <title>A high-quality apple genome assembly.</title>
        <authorList>
            <person name="Hu J."/>
        </authorList>
    </citation>
    <scope>NUCLEOTIDE SEQUENCE [LARGE SCALE GENOMIC DNA]</scope>
    <source>
        <strain evidence="8">cv. HFTH1</strain>
        <tissue evidence="7">Young leaf</tissue>
    </source>
</reference>
<feature type="transmembrane region" description="Helical" evidence="6">
    <location>
        <begin position="528"/>
        <end position="548"/>
    </location>
</feature>
<name>A0A498JFK5_MALDO</name>
<comment type="similarity">
    <text evidence="2">Belongs to the major facilitator superfamily. Proton-dependent oligopeptide transporter (POT/PTR) (TC 2.A.17) family.</text>
</comment>
<evidence type="ECO:0000256" key="1">
    <source>
        <dbReference type="ARBA" id="ARBA00004141"/>
    </source>
</evidence>
<keyword evidence="4 6" id="KW-1133">Transmembrane helix</keyword>
<sequence>METAACELPQLEGKLSGKEEKEIETCSDNPKRGGWTTFPFVTGSMLGLSIAAGGWASNLISISATKINNIILGTNNLFPIAGAFIADSFFGSFSVVSTFSFISLLLTHKVERKLTAYNIILLLICATMLMTNQDPRRIHSLGILQLCLFIVYRRGLMMLTIIAAIPSLRPSACAAIGSSLTCQTPSKFQYSILYTALSLASLGLGGTRFTIATMGADQFDKPHDQGVFFNWYFLALYVANVISFTAIIYIQDNVGWGLGFGICFVANAIGLLVFLLGKQFYKQVKPKGSPFVCIARVLVAAIWKRKASAATSRDTDYYYGDGILVDNTVPTKSFRFLNCAALKTETDKQFDGSYAKSWKLCTVKEVEDLKTLMKIMPLWSTGIFLSTPIGITSSLFILQALTMDRHLGPHFTIPAGSFLVFNLLATAISILIVDRFVLSKLTPLQRIGIGHVINIVALIGSALIERRRLGVVKAHNLMNQPGSVVPMSALWLVVPLSVVGIGEAFHFPGQVSLFYEEFPKSLKSTSTAMISLLIGIGYYLSTAITDLVDKTTGWLPNDINQGRLDNVFWMLAVVGVVNFVYYLICAKFFIYQNQIVGLKN</sequence>
<dbReference type="InterPro" id="IPR000109">
    <property type="entry name" value="POT_fam"/>
</dbReference>
<evidence type="ECO:0000256" key="6">
    <source>
        <dbReference type="SAM" id="Phobius"/>
    </source>
</evidence>
<evidence type="ECO:0008006" key="9">
    <source>
        <dbReference type="Google" id="ProtNLM"/>
    </source>
</evidence>
<evidence type="ECO:0000256" key="3">
    <source>
        <dbReference type="ARBA" id="ARBA00022692"/>
    </source>
</evidence>
<dbReference type="SUPFAM" id="SSF103473">
    <property type="entry name" value="MFS general substrate transporter"/>
    <property type="match status" value="1"/>
</dbReference>
<evidence type="ECO:0000313" key="7">
    <source>
        <dbReference type="EMBL" id="RXH94320.1"/>
    </source>
</evidence>
<dbReference type="AlphaFoldDB" id="A0A498JFK5"/>
<dbReference type="Proteomes" id="UP000290289">
    <property type="component" value="Chromosome 7"/>
</dbReference>
<feature type="transmembrane region" description="Helical" evidence="6">
    <location>
        <begin position="568"/>
        <end position="590"/>
    </location>
</feature>
<feature type="transmembrane region" description="Helical" evidence="6">
    <location>
        <begin position="188"/>
        <end position="207"/>
    </location>
</feature>
<feature type="transmembrane region" description="Helical" evidence="6">
    <location>
        <begin position="228"/>
        <end position="250"/>
    </location>
</feature>
<dbReference type="Pfam" id="PF00854">
    <property type="entry name" value="PTR2"/>
    <property type="match status" value="1"/>
</dbReference>
<dbReference type="GO" id="GO:0016020">
    <property type="term" value="C:membrane"/>
    <property type="evidence" value="ECO:0007669"/>
    <property type="project" value="UniProtKB-SubCell"/>
</dbReference>
<dbReference type="GO" id="GO:0022857">
    <property type="term" value="F:transmembrane transporter activity"/>
    <property type="evidence" value="ECO:0007669"/>
    <property type="project" value="InterPro"/>
</dbReference>
<keyword evidence="5 6" id="KW-0472">Membrane</keyword>
<evidence type="ECO:0000313" key="8">
    <source>
        <dbReference type="Proteomes" id="UP000290289"/>
    </source>
</evidence>
<feature type="transmembrane region" description="Helical" evidence="6">
    <location>
        <begin position="444"/>
        <end position="464"/>
    </location>
</feature>
<protein>
    <recommendedName>
        <fullName evidence="9">Nitrate transporter 1/peptide transporter family protein</fullName>
    </recommendedName>
</protein>
<gene>
    <name evidence="7" type="ORF">DVH24_024004</name>
</gene>
<evidence type="ECO:0000256" key="5">
    <source>
        <dbReference type="ARBA" id="ARBA00023136"/>
    </source>
</evidence>
<feature type="transmembrane region" description="Helical" evidence="6">
    <location>
        <begin position="256"/>
        <end position="277"/>
    </location>
</feature>
<keyword evidence="3 6" id="KW-0812">Transmembrane</keyword>
<dbReference type="InterPro" id="IPR036259">
    <property type="entry name" value="MFS_trans_sf"/>
</dbReference>
<comment type="caution">
    <text evidence="7">The sequence shown here is derived from an EMBL/GenBank/DDBJ whole genome shotgun (WGS) entry which is preliminary data.</text>
</comment>
<organism evidence="7 8">
    <name type="scientific">Malus domestica</name>
    <name type="common">Apple</name>
    <name type="synonym">Pyrus malus</name>
    <dbReference type="NCBI Taxonomy" id="3750"/>
    <lineage>
        <taxon>Eukaryota</taxon>
        <taxon>Viridiplantae</taxon>
        <taxon>Streptophyta</taxon>
        <taxon>Embryophyta</taxon>
        <taxon>Tracheophyta</taxon>
        <taxon>Spermatophyta</taxon>
        <taxon>Magnoliopsida</taxon>
        <taxon>eudicotyledons</taxon>
        <taxon>Gunneridae</taxon>
        <taxon>Pentapetalae</taxon>
        <taxon>rosids</taxon>
        <taxon>fabids</taxon>
        <taxon>Rosales</taxon>
        <taxon>Rosaceae</taxon>
        <taxon>Amygdaloideae</taxon>
        <taxon>Maleae</taxon>
        <taxon>Malus</taxon>
    </lineage>
</organism>
<comment type="subcellular location">
    <subcellularLocation>
        <location evidence="1">Membrane</location>
        <topology evidence="1">Multi-pass membrane protein</topology>
    </subcellularLocation>
</comment>
<evidence type="ECO:0000256" key="2">
    <source>
        <dbReference type="ARBA" id="ARBA00005982"/>
    </source>
</evidence>
<feature type="transmembrane region" description="Helical" evidence="6">
    <location>
        <begin position="37"/>
        <end position="56"/>
    </location>
</feature>
<feature type="transmembrane region" description="Helical" evidence="6">
    <location>
        <begin position="484"/>
        <end position="507"/>
    </location>
</feature>
<dbReference type="Gene3D" id="1.20.1250.20">
    <property type="entry name" value="MFS general substrate transporter like domains"/>
    <property type="match status" value="1"/>
</dbReference>